<evidence type="ECO:0000259" key="4">
    <source>
        <dbReference type="PROSITE" id="PS01124"/>
    </source>
</evidence>
<dbReference type="GO" id="GO:0043565">
    <property type="term" value="F:sequence-specific DNA binding"/>
    <property type="evidence" value="ECO:0007669"/>
    <property type="project" value="InterPro"/>
</dbReference>
<evidence type="ECO:0000313" key="5">
    <source>
        <dbReference type="EMBL" id="SHJ64964.1"/>
    </source>
</evidence>
<keyword evidence="2" id="KW-0238">DNA-binding</keyword>
<dbReference type="SUPFAM" id="SSF46689">
    <property type="entry name" value="Homeodomain-like"/>
    <property type="match status" value="2"/>
</dbReference>
<keyword evidence="3" id="KW-0804">Transcription</keyword>
<organism evidence="5 6">
    <name type="scientific">Aquimarina spongiae</name>
    <dbReference type="NCBI Taxonomy" id="570521"/>
    <lineage>
        <taxon>Bacteria</taxon>
        <taxon>Pseudomonadati</taxon>
        <taxon>Bacteroidota</taxon>
        <taxon>Flavobacteriia</taxon>
        <taxon>Flavobacteriales</taxon>
        <taxon>Flavobacteriaceae</taxon>
        <taxon>Aquimarina</taxon>
    </lineage>
</organism>
<dbReference type="InterPro" id="IPR011051">
    <property type="entry name" value="RmlC_Cupin_sf"/>
</dbReference>
<dbReference type="PROSITE" id="PS00041">
    <property type="entry name" value="HTH_ARAC_FAMILY_1"/>
    <property type="match status" value="1"/>
</dbReference>
<protein>
    <submittedName>
        <fullName evidence="5">Transcriptional regulator, AraC family</fullName>
    </submittedName>
</protein>
<dbReference type="EMBL" id="FQYP01000013">
    <property type="protein sequence ID" value="SHJ64964.1"/>
    <property type="molecule type" value="Genomic_DNA"/>
</dbReference>
<dbReference type="OrthoDB" id="1410704at2"/>
<proteinExistence type="predicted"/>
<dbReference type="PRINTS" id="PR00032">
    <property type="entry name" value="HTHARAC"/>
</dbReference>
<dbReference type="Pfam" id="PF02311">
    <property type="entry name" value="AraC_binding"/>
    <property type="match status" value="1"/>
</dbReference>
<evidence type="ECO:0000256" key="2">
    <source>
        <dbReference type="ARBA" id="ARBA00023125"/>
    </source>
</evidence>
<gene>
    <name evidence="5" type="ORF">SAMN04488508_11357</name>
</gene>
<evidence type="ECO:0000256" key="3">
    <source>
        <dbReference type="ARBA" id="ARBA00023163"/>
    </source>
</evidence>
<name>A0A1M6L1F9_9FLAO</name>
<keyword evidence="6" id="KW-1185">Reference proteome</keyword>
<dbReference type="RefSeq" id="WP_084549664.1">
    <property type="nucleotide sequence ID" value="NZ_FQYP01000013.1"/>
</dbReference>
<dbReference type="InterPro" id="IPR009057">
    <property type="entry name" value="Homeodomain-like_sf"/>
</dbReference>
<dbReference type="InterPro" id="IPR018062">
    <property type="entry name" value="HTH_AraC-typ_CS"/>
</dbReference>
<dbReference type="SMART" id="SM00342">
    <property type="entry name" value="HTH_ARAC"/>
    <property type="match status" value="1"/>
</dbReference>
<evidence type="ECO:0000313" key="6">
    <source>
        <dbReference type="Proteomes" id="UP000184432"/>
    </source>
</evidence>
<dbReference type="Gene3D" id="1.10.10.60">
    <property type="entry name" value="Homeodomain-like"/>
    <property type="match status" value="2"/>
</dbReference>
<feature type="domain" description="HTH araC/xylS-type" evidence="4">
    <location>
        <begin position="187"/>
        <end position="285"/>
    </location>
</feature>
<accession>A0A1M6L1F9</accession>
<evidence type="ECO:0000256" key="1">
    <source>
        <dbReference type="ARBA" id="ARBA00023015"/>
    </source>
</evidence>
<dbReference type="GO" id="GO:0003700">
    <property type="term" value="F:DNA-binding transcription factor activity"/>
    <property type="evidence" value="ECO:0007669"/>
    <property type="project" value="InterPro"/>
</dbReference>
<dbReference type="PANTHER" id="PTHR43280">
    <property type="entry name" value="ARAC-FAMILY TRANSCRIPTIONAL REGULATOR"/>
    <property type="match status" value="1"/>
</dbReference>
<keyword evidence="1" id="KW-0805">Transcription regulation</keyword>
<dbReference type="SUPFAM" id="SSF51182">
    <property type="entry name" value="RmlC-like cupins"/>
    <property type="match status" value="1"/>
</dbReference>
<dbReference type="Proteomes" id="UP000184432">
    <property type="component" value="Unassembled WGS sequence"/>
</dbReference>
<dbReference type="InterPro" id="IPR018060">
    <property type="entry name" value="HTH_AraC"/>
</dbReference>
<sequence length="293" mass="34255">MKLLEQDIHREITPLTASDCFLVFDRIKDDFDFPVHFHPEFELNFIHNGKGVQRIIGDHMQDIEDYELVLIGPNLFHGWTLHNCKQKEIHEITLQFHDNLLQDSLLNRSLMKPIKKLIEDSFYGILFSRETAIAAYSKIRNLSKLEGLEYFLSFISLLHFLAISEGQKKLSSYSPTTENFHNSEKIKVINEYVKENFREKLKVKDVAALVNMTEVSFSRFIKKRTGKTFIDYLNDVRIGFASQWLLENDESIAEIAYKAGFNNVSNFNRIFKSRKNCTPTEYIKNFEGVKKVL</sequence>
<dbReference type="PANTHER" id="PTHR43280:SF27">
    <property type="entry name" value="TRANSCRIPTIONAL REGULATOR MTLR"/>
    <property type="match status" value="1"/>
</dbReference>
<dbReference type="Pfam" id="PF12833">
    <property type="entry name" value="HTH_18"/>
    <property type="match status" value="1"/>
</dbReference>
<dbReference type="AlphaFoldDB" id="A0A1M6L1F9"/>
<dbReference type="STRING" id="570521.SAMN04488508_11357"/>
<dbReference type="InterPro" id="IPR003313">
    <property type="entry name" value="AraC-bd"/>
</dbReference>
<dbReference type="InterPro" id="IPR020449">
    <property type="entry name" value="Tscrpt_reg_AraC-type_HTH"/>
</dbReference>
<dbReference type="PROSITE" id="PS01124">
    <property type="entry name" value="HTH_ARAC_FAMILY_2"/>
    <property type="match status" value="1"/>
</dbReference>
<reference evidence="6" key="1">
    <citation type="submission" date="2016-11" db="EMBL/GenBank/DDBJ databases">
        <authorList>
            <person name="Varghese N."/>
            <person name="Submissions S."/>
        </authorList>
    </citation>
    <scope>NUCLEOTIDE SEQUENCE [LARGE SCALE GENOMIC DNA]</scope>
    <source>
        <strain evidence="6">DSM 22623</strain>
    </source>
</reference>